<evidence type="ECO:0000313" key="3">
    <source>
        <dbReference type="EMBL" id="AVF28381.1"/>
    </source>
</evidence>
<gene>
    <name evidence="3" type="ORF">ERICIII_04320</name>
</gene>
<dbReference type="InterPro" id="IPR012338">
    <property type="entry name" value="Beta-lactam/transpept-like"/>
</dbReference>
<name>A0A2L1UIZ7_9BACL</name>
<dbReference type="GeneID" id="64220629"/>
<dbReference type="Pfam" id="PF00144">
    <property type="entry name" value="Beta-lactamase"/>
    <property type="match status" value="1"/>
</dbReference>
<dbReference type="SUPFAM" id="SSF56601">
    <property type="entry name" value="beta-lactamase/transpeptidase-like"/>
    <property type="match status" value="1"/>
</dbReference>
<keyword evidence="1" id="KW-0378">Hydrolase</keyword>
<dbReference type="AlphaFoldDB" id="A0A2L1UIZ7"/>
<evidence type="ECO:0000313" key="4">
    <source>
        <dbReference type="Proteomes" id="UP000239833"/>
    </source>
</evidence>
<dbReference type="EMBL" id="CP019655">
    <property type="protein sequence ID" value="AVF28381.1"/>
    <property type="molecule type" value="Genomic_DNA"/>
</dbReference>
<dbReference type="PANTHER" id="PTHR43283">
    <property type="entry name" value="BETA-LACTAMASE-RELATED"/>
    <property type="match status" value="1"/>
</dbReference>
<reference evidence="4" key="1">
    <citation type="submission" date="2017-02" db="EMBL/GenBank/DDBJ databases">
        <title>Delineation of Paenibacillus larvae strains originating from foulbrood outbreaks.</title>
        <authorList>
            <person name="Beims H."/>
            <person name="Bunk B."/>
            <person name="Sproeer C."/>
            <person name="Mohr K.I."/>
            <person name="Pradella S."/>
            <person name="Guenther G."/>
            <person name="Rohde M."/>
            <person name="von der Ohe W."/>
            <person name="Steinert M."/>
        </authorList>
    </citation>
    <scope>NUCLEOTIDE SEQUENCE [LARGE SCALE GENOMIC DNA]</scope>
    <source>
        <strain evidence="4">Eric_III</strain>
    </source>
</reference>
<dbReference type="InterPro" id="IPR001466">
    <property type="entry name" value="Beta-lactam-related"/>
</dbReference>
<dbReference type="GO" id="GO:0016787">
    <property type="term" value="F:hydrolase activity"/>
    <property type="evidence" value="ECO:0007669"/>
    <property type="project" value="UniProtKB-KW"/>
</dbReference>
<dbReference type="Gene3D" id="3.40.710.10">
    <property type="entry name" value="DD-peptidase/beta-lactamase superfamily"/>
    <property type="match status" value="1"/>
</dbReference>
<organism evidence="3 4">
    <name type="scientific">Paenibacillus larvae subsp. larvae</name>
    <dbReference type="NCBI Taxonomy" id="147375"/>
    <lineage>
        <taxon>Bacteria</taxon>
        <taxon>Bacillati</taxon>
        <taxon>Bacillota</taxon>
        <taxon>Bacilli</taxon>
        <taxon>Bacillales</taxon>
        <taxon>Paenibacillaceae</taxon>
        <taxon>Paenibacillus</taxon>
    </lineage>
</organism>
<evidence type="ECO:0000259" key="2">
    <source>
        <dbReference type="Pfam" id="PF00144"/>
    </source>
</evidence>
<accession>A0A2L1UIZ7</accession>
<sequence>MELHSFGCRVLEEKRIQAAFALLEAERGKGYFPGFSALVGQGDQTLASSSGGFTHPVSRADNQPVTGSTIFDCASLTKVVVTLPLLLILVDHGRLSLSDPVSRYLPAFAGEGKEQVTLQHLLTHTSGLPSSLDLYSHGWSREQIVEHVCRASLTAKPGERMVYSDLGFILLGEIASALLRQPLEQAARRLVLEPLGMADSGFCPGDLLKPRIAATEFDPALGRHKHGEVHDENAAAMGGVSGHAGLFATAADLAAYAAMWLGRGTYRGRRLFSRAAAEAALRRWTAQEGAARGLGWVLRGDTQDGAGDWFSVRAFGHTGFTGTSLWLDPDGERFAILLTNRVYGGRGYSITRLRACFHNAVAAAFR</sequence>
<proteinExistence type="predicted"/>
<dbReference type="Proteomes" id="UP000239833">
    <property type="component" value="Chromosome"/>
</dbReference>
<dbReference type="PANTHER" id="PTHR43283:SF11">
    <property type="entry name" value="BETA-LACTAMASE-RELATED DOMAIN-CONTAINING PROTEIN"/>
    <property type="match status" value="1"/>
</dbReference>
<evidence type="ECO:0000256" key="1">
    <source>
        <dbReference type="ARBA" id="ARBA00022801"/>
    </source>
</evidence>
<dbReference type="RefSeq" id="WP_077996179.1">
    <property type="nucleotide sequence ID" value="NZ_CP019655.1"/>
</dbReference>
<dbReference type="InterPro" id="IPR050789">
    <property type="entry name" value="Diverse_Enzym_Activities"/>
</dbReference>
<feature type="domain" description="Beta-lactamase-related" evidence="2">
    <location>
        <begin position="24"/>
        <end position="345"/>
    </location>
</feature>
<protein>
    <submittedName>
        <fullName evidence="3">Putative beta-lactamase</fullName>
    </submittedName>
</protein>